<evidence type="ECO:0000256" key="3">
    <source>
        <dbReference type="ARBA" id="ARBA00023163"/>
    </source>
</evidence>
<accession>A0A916XHZ2</accession>
<dbReference type="SUPFAM" id="SSF52172">
    <property type="entry name" value="CheY-like"/>
    <property type="match status" value="1"/>
</dbReference>
<keyword evidence="3" id="KW-0804">Transcription</keyword>
<dbReference type="PROSITE" id="PS50043">
    <property type="entry name" value="HTH_LUXR_2"/>
    <property type="match status" value="1"/>
</dbReference>
<dbReference type="PRINTS" id="PR00038">
    <property type="entry name" value="HTHLUXR"/>
</dbReference>
<dbReference type="InterPro" id="IPR011006">
    <property type="entry name" value="CheY-like_superfamily"/>
</dbReference>
<organism evidence="5 6">
    <name type="scientific">Undibacterium terreum</name>
    <dbReference type="NCBI Taxonomy" id="1224302"/>
    <lineage>
        <taxon>Bacteria</taxon>
        <taxon>Pseudomonadati</taxon>
        <taxon>Pseudomonadota</taxon>
        <taxon>Betaproteobacteria</taxon>
        <taxon>Burkholderiales</taxon>
        <taxon>Oxalobacteraceae</taxon>
        <taxon>Undibacterium</taxon>
    </lineage>
</organism>
<protein>
    <submittedName>
        <fullName evidence="5">DNA-binding response regulator</fullName>
    </submittedName>
</protein>
<keyword evidence="1" id="KW-0805">Transcription regulation</keyword>
<dbReference type="EMBL" id="BMED01000002">
    <property type="protein sequence ID" value="GGC74832.1"/>
    <property type="molecule type" value="Genomic_DNA"/>
</dbReference>
<dbReference type="InterPro" id="IPR016032">
    <property type="entry name" value="Sig_transdc_resp-reg_C-effctor"/>
</dbReference>
<keyword evidence="6" id="KW-1185">Reference proteome</keyword>
<proteinExistence type="predicted"/>
<evidence type="ECO:0000313" key="5">
    <source>
        <dbReference type="EMBL" id="GGC74832.1"/>
    </source>
</evidence>
<evidence type="ECO:0000313" key="6">
    <source>
        <dbReference type="Proteomes" id="UP000637423"/>
    </source>
</evidence>
<evidence type="ECO:0000256" key="2">
    <source>
        <dbReference type="ARBA" id="ARBA00023125"/>
    </source>
</evidence>
<keyword evidence="2 5" id="KW-0238">DNA-binding</keyword>
<name>A0A916XHZ2_9BURK</name>
<dbReference type="Pfam" id="PF00196">
    <property type="entry name" value="GerE"/>
    <property type="match status" value="1"/>
</dbReference>
<dbReference type="PANTHER" id="PTHR44688">
    <property type="entry name" value="DNA-BINDING TRANSCRIPTIONAL ACTIVATOR DEVR_DOSR"/>
    <property type="match status" value="1"/>
</dbReference>
<feature type="domain" description="HTH luxR-type" evidence="4">
    <location>
        <begin position="144"/>
        <end position="209"/>
    </location>
</feature>
<dbReference type="CDD" id="cd06170">
    <property type="entry name" value="LuxR_C_like"/>
    <property type="match status" value="1"/>
</dbReference>
<dbReference type="RefSeq" id="WP_188566150.1">
    <property type="nucleotide sequence ID" value="NZ_BMED01000002.1"/>
</dbReference>
<comment type="caution">
    <text evidence="5">The sequence shown here is derived from an EMBL/GenBank/DDBJ whole genome shotgun (WGS) entry which is preliminary data.</text>
</comment>
<dbReference type="Gene3D" id="3.40.50.2300">
    <property type="match status" value="1"/>
</dbReference>
<evidence type="ECO:0000259" key="4">
    <source>
        <dbReference type="PROSITE" id="PS50043"/>
    </source>
</evidence>
<dbReference type="GO" id="GO:0006355">
    <property type="term" value="P:regulation of DNA-templated transcription"/>
    <property type="evidence" value="ECO:0007669"/>
    <property type="project" value="InterPro"/>
</dbReference>
<reference evidence="5" key="1">
    <citation type="journal article" date="2014" name="Int. J. Syst. Evol. Microbiol.">
        <title>Complete genome sequence of Corynebacterium casei LMG S-19264T (=DSM 44701T), isolated from a smear-ripened cheese.</title>
        <authorList>
            <consortium name="US DOE Joint Genome Institute (JGI-PGF)"/>
            <person name="Walter F."/>
            <person name="Albersmeier A."/>
            <person name="Kalinowski J."/>
            <person name="Ruckert C."/>
        </authorList>
    </citation>
    <scope>NUCLEOTIDE SEQUENCE</scope>
    <source>
        <strain evidence="5">CGMCC 1.10998</strain>
    </source>
</reference>
<dbReference type="PROSITE" id="PS00622">
    <property type="entry name" value="HTH_LUXR_1"/>
    <property type="match status" value="1"/>
</dbReference>
<dbReference type="SMART" id="SM00421">
    <property type="entry name" value="HTH_LUXR"/>
    <property type="match status" value="1"/>
</dbReference>
<dbReference type="SUPFAM" id="SSF46894">
    <property type="entry name" value="C-terminal effector domain of the bipartite response regulators"/>
    <property type="match status" value="1"/>
</dbReference>
<gene>
    <name evidence="5" type="ORF">GCM10011396_22580</name>
</gene>
<evidence type="ECO:0000256" key="1">
    <source>
        <dbReference type="ARBA" id="ARBA00023015"/>
    </source>
</evidence>
<dbReference type="GO" id="GO:0003677">
    <property type="term" value="F:DNA binding"/>
    <property type="evidence" value="ECO:0007669"/>
    <property type="project" value="UniProtKB-KW"/>
</dbReference>
<dbReference type="Proteomes" id="UP000637423">
    <property type="component" value="Unassembled WGS sequence"/>
</dbReference>
<dbReference type="InterPro" id="IPR000792">
    <property type="entry name" value="Tscrpt_reg_LuxR_C"/>
</dbReference>
<reference evidence="5" key="2">
    <citation type="submission" date="2020-09" db="EMBL/GenBank/DDBJ databases">
        <authorList>
            <person name="Sun Q."/>
            <person name="Zhou Y."/>
        </authorList>
    </citation>
    <scope>NUCLEOTIDE SEQUENCE</scope>
    <source>
        <strain evidence="5">CGMCC 1.10998</strain>
    </source>
</reference>
<dbReference type="PANTHER" id="PTHR44688:SF16">
    <property type="entry name" value="DNA-BINDING TRANSCRIPTIONAL ACTIVATOR DEVR_DOSR"/>
    <property type="match status" value="1"/>
</dbReference>
<dbReference type="AlphaFoldDB" id="A0A916XHZ2"/>
<sequence length="248" mass="26645">MHIIDKTNVIIQYQDPLVAVGLLSTLSQRPEFLVSLMDDSDACLSVNLSRTPGCDAAVIVADYDSAMELLMANPDSLSTRKPVPLNVLIVTWRNTEAEIRAALDAGARGYVIGNCALCEIVNAVQSISRGSRYLGRDVAERIADSLTHTPLTSREIQVLQLMASGCPNKTIAARLNIALGTVKTHTKSILGKLHSTSRTHAALIAQQRGLLTGNCKTAHAAARGVAASTPVLSLSLVHSRQQPDLRYR</sequence>